<name>A0AAJ6UW76_POPEU</name>
<dbReference type="GeneID" id="105133696"/>
<dbReference type="InterPro" id="IPR006912">
    <property type="entry name" value="Harbinger_derived_prot"/>
</dbReference>
<dbReference type="Pfam" id="PF04827">
    <property type="entry name" value="Plant_tran"/>
    <property type="match status" value="1"/>
</dbReference>
<dbReference type="AlphaFoldDB" id="A0AAJ6UW76"/>
<gene>
    <name evidence="2" type="primary">LOC105133696</name>
</gene>
<dbReference type="PANTHER" id="PTHR47150">
    <property type="entry name" value="OS12G0169200 PROTEIN"/>
    <property type="match status" value="1"/>
</dbReference>
<dbReference type="RefSeq" id="XP_011036080.1">
    <property type="nucleotide sequence ID" value="XM_011037778.1"/>
</dbReference>
<protein>
    <submittedName>
        <fullName evidence="2">Uncharacterized protein LOC105133696</fullName>
    </submittedName>
</protein>
<evidence type="ECO:0000313" key="1">
    <source>
        <dbReference type="Proteomes" id="UP000694918"/>
    </source>
</evidence>
<proteinExistence type="predicted"/>
<dbReference type="KEGG" id="peu:105133696"/>
<accession>A0AAJ6UW76</accession>
<dbReference type="PANTHER" id="PTHR47150:SF7">
    <property type="entry name" value="NUCLEASE"/>
    <property type="match status" value="1"/>
</dbReference>
<reference evidence="2" key="1">
    <citation type="submission" date="2025-08" db="UniProtKB">
        <authorList>
            <consortium name="RefSeq"/>
        </authorList>
    </citation>
    <scope>IDENTIFICATION</scope>
</reference>
<sequence>MNHSNFNFYDAFDFDDDTLVLAFQVATAVVAEEESNNQGRRTRYRGSIPGHNIVNRNRKEVEAHNSYFKQRTDALGVLGLSCLQKITAAHRILAYGIPADLTDEYLRIGETTAIESLRAFVKAIVEVFGDWYLRAPNEADICRLLSIGEQRGFPGMLGSIDCMHWKWEKCPIAWHGMYTGHCREPTIILEAVASQDLWIWHAFFGMPGSLNDINVLDRSPIFAALAEGRTAPVNYTINGHEYTMGYYLADGIYPNWSTFVKTIPRPLGAKRKYFASKQESARKDVERAFGVLQSRFAIVRGPVRYWDEETLAYIMKACIIMHNMIIEDEGAMNLRFDHEHEVISFISVSHCEIPELHDFLQTHNRIRDRATSSQLQEDLIEHLWEQYGNE</sequence>
<dbReference type="Proteomes" id="UP000694918">
    <property type="component" value="Unplaced"/>
</dbReference>
<evidence type="ECO:0000313" key="2">
    <source>
        <dbReference type="RefSeq" id="XP_011036080.1"/>
    </source>
</evidence>
<keyword evidence="1" id="KW-1185">Reference proteome</keyword>
<organism evidence="1 2">
    <name type="scientific">Populus euphratica</name>
    <name type="common">Euphrates poplar</name>
    <dbReference type="NCBI Taxonomy" id="75702"/>
    <lineage>
        <taxon>Eukaryota</taxon>
        <taxon>Viridiplantae</taxon>
        <taxon>Streptophyta</taxon>
        <taxon>Embryophyta</taxon>
        <taxon>Tracheophyta</taxon>
        <taxon>Spermatophyta</taxon>
        <taxon>Magnoliopsida</taxon>
        <taxon>eudicotyledons</taxon>
        <taxon>Gunneridae</taxon>
        <taxon>Pentapetalae</taxon>
        <taxon>rosids</taxon>
        <taxon>fabids</taxon>
        <taxon>Malpighiales</taxon>
        <taxon>Salicaceae</taxon>
        <taxon>Saliceae</taxon>
        <taxon>Populus</taxon>
    </lineage>
</organism>